<comment type="caution">
    <text evidence="2">The sequence shown here is derived from an EMBL/GenBank/DDBJ whole genome shotgun (WGS) entry which is preliminary data.</text>
</comment>
<dbReference type="EMBL" id="MFZO01000037">
    <property type="protein sequence ID" value="OGK24246.1"/>
    <property type="molecule type" value="Genomic_DNA"/>
</dbReference>
<sequence length="235" mass="27237">MFKNLFIKMWAKAMENNLSNILRLCDRKKNANFIDLGCDDGIWTLKVAKKIGTKNIFGMDYIEKQLKKARVNGVKTRRVDLNKKFPFSDNSFDVVHSNQVIEHLTEVDGFVSEIYRILKPGGYAIVSTENLASWHNVFSLLMGWQPFSMHISKKYHIGNPLSPHFEENLREGWTHVIIFTYYSLQELFKKYNFIIAAAKGSGYYPLPTSFANIDPYHSHFITIKARKPLELILKP</sequence>
<dbReference type="AlphaFoldDB" id="A0A1F7H0B3"/>
<dbReference type="Proteomes" id="UP000177913">
    <property type="component" value="Unassembled WGS sequence"/>
</dbReference>
<dbReference type="Gene3D" id="3.40.50.150">
    <property type="entry name" value="Vaccinia Virus protein VP39"/>
    <property type="match status" value="1"/>
</dbReference>
<evidence type="ECO:0000259" key="1">
    <source>
        <dbReference type="Pfam" id="PF08241"/>
    </source>
</evidence>
<dbReference type="InterPro" id="IPR029063">
    <property type="entry name" value="SAM-dependent_MTases_sf"/>
</dbReference>
<evidence type="ECO:0000313" key="3">
    <source>
        <dbReference type="Proteomes" id="UP000177913"/>
    </source>
</evidence>
<proteinExistence type="predicted"/>
<protein>
    <recommendedName>
        <fullName evidence="1">Methyltransferase type 11 domain-containing protein</fullName>
    </recommendedName>
</protein>
<dbReference type="SUPFAM" id="SSF53335">
    <property type="entry name" value="S-adenosyl-L-methionine-dependent methyltransferases"/>
    <property type="match status" value="1"/>
</dbReference>
<accession>A0A1F7H0B3</accession>
<reference evidence="2 3" key="1">
    <citation type="journal article" date="2016" name="Nat. Commun.">
        <title>Thousands of microbial genomes shed light on interconnected biogeochemical processes in an aquifer system.</title>
        <authorList>
            <person name="Anantharaman K."/>
            <person name="Brown C.T."/>
            <person name="Hug L.A."/>
            <person name="Sharon I."/>
            <person name="Castelle C.J."/>
            <person name="Probst A.J."/>
            <person name="Thomas B.C."/>
            <person name="Singh A."/>
            <person name="Wilkins M.J."/>
            <person name="Karaoz U."/>
            <person name="Brodie E.L."/>
            <person name="Williams K.H."/>
            <person name="Hubbard S.S."/>
            <person name="Banfield J.F."/>
        </authorList>
    </citation>
    <scope>NUCLEOTIDE SEQUENCE [LARGE SCALE GENOMIC DNA]</scope>
</reference>
<dbReference type="GO" id="GO:0008757">
    <property type="term" value="F:S-adenosylmethionine-dependent methyltransferase activity"/>
    <property type="evidence" value="ECO:0007669"/>
    <property type="project" value="InterPro"/>
</dbReference>
<dbReference type="InterPro" id="IPR013216">
    <property type="entry name" value="Methyltransf_11"/>
</dbReference>
<organism evidence="2 3">
    <name type="scientific">Candidatus Roizmanbacteria bacterium RIFCSPHIGHO2_02_FULL_38_11</name>
    <dbReference type="NCBI Taxonomy" id="1802039"/>
    <lineage>
        <taxon>Bacteria</taxon>
        <taxon>Candidatus Roizmaniibacteriota</taxon>
    </lineage>
</organism>
<evidence type="ECO:0000313" key="2">
    <source>
        <dbReference type="EMBL" id="OGK24246.1"/>
    </source>
</evidence>
<dbReference type="Pfam" id="PF08241">
    <property type="entry name" value="Methyltransf_11"/>
    <property type="match status" value="1"/>
</dbReference>
<feature type="domain" description="Methyltransferase type 11" evidence="1">
    <location>
        <begin position="35"/>
        <end position="126"/>
    </location>
</feature>
<dbReference type="CDD" id="cd02440">
    <property type="entry name" value="AdoMet_MTases"/>
    <property type="match status" value="1"/>
</dbReference>
<name>A0A1F7H0B3_9BACT</name>
<dbReference type="PANTHER" id="PTHR43591">
    <property type="entry name" value="METHYLTRANSFERASE"/>
    <property type="match status" value="1"/>
</dbReference>
<dbReference type="PANTHER" id="PTHR43591:SF24">
    <property type="entry name" value="2-METHOXY-6-POLYPRENYL-1,4-BENZOQUINOL METHYLASE, MITOCHONDRIAL"/>
    <property type="match status" value="1"/>
</dbReference>
<gene>
    <name evidence="2" type="ORF">A3C25_05970</name>
</gene>